<protein>
    <recommendedName>
        <fullName evidence="6">CENP-V/GFA domain-containing protein</fullName>
    </recommendedName>
</protein>
<accession>A0AA38VDM2</accession>
<dbReference type="InterPro" id="IPR006913">
    <property type="entry name" value="CENP-V/GFA"/>
</dbReference>
<feature type="compositionally biased region" description="Low complexity" evidence="5">
    <location>
        <begin position="165"/>
        <end position="176"/>
    </location>
</feature>
<dbReference type="Proteomes" id="UP001174694">
    <property type="component" value="Unassembled WGS sequence"/>
</dbReference>
<evidence type="ECO:0000256" key="1">
    <source>
        <dbReference type="ARBA" id="ARBA00005495"/>
    </source>
</evidence>
<keyword evidence="4" id="KW-0456">Lyase</keyword>
<dbReference type="PANTHER" id="PTHR33337:SF32">
    <property type="entry name" value="DUF636 DOMAIN PROTEIN (AFU_ORTHOLOGUE AFUA_7G04120)"/>
    <property type="match status" value="1"/>
</dbReference>
<evidence type="ECO:0000313" key="8">
    <source>
        <dbReference type="Proteomes" id="UP001174694"/>
    </source>
</evidence>
<evidence type="ECO:0000256" key="2">
    <source>
        <dbReference type="ARBA" id="ARBA00022723"/>
    </source>
</evidence>
<gene>
    <name evidence="7" type="ORF">NKR23_g11285</name>
</gene>
<dbReference type="InterPro" id="IPR011057">
    <property type="entry name" value="Mss4-like_sf"/>
</dbReference>
<evidence type="ECO:0000313" key="7">
    <source>
        <dbReference type="EMBL" id="KAJ9132338.1"/>
    </source>
</evidence>
<dbReference type="GO" id="GO:0016846">
    <property type="term" value="F:carbon-sulfur lyase activity"/>
    <property type="evidence" value="ECO:0007669"/>
    <property type="project" value="InterPro"/>
</dbReference>
<dbReference type="AlphaFoldDB" id="A0AA38VDM2"/>
<keyword evidence="2" id="KW-0479">Metal-binding</keyword>
<reference evidence="7" key="1">
    <citation type="submission" date="2022-07" db="EMBL/GenBank/DDBJ databases">
        <title>Fungi with potential for degradation of polypropylene.</title>
        <authorList>
            <person name="Gostincar C."/>
        </authorList>
    </citation>
    <scope>NUCLEOTIDE SEQUENCE</scope>
    <source>
        <strain evidence="7">EXF-13308</strain>
    </source>
</reference>
<evidence type="ECO:0000256" key="5">
    <source>
        <dbReference type="SAM" id="MobiDB-lite"/>
    </source>
</evidence>
<keyword evidence="3" id="KW-0862">Zinc</keyword>
<proteinExistence type="inferred from homology"/>
<evidence type="ECO:0000259" key="6">
    <source>
        <dbReference type="PROSITE" id="PS51891"/>
    </source>
</evidence>
<comment type="caution">
    <text evidence="7">The sequence shown here is derived from an EMBL/GenBank/DDBJ whole genome shotgun (WGS) entry which is preliminary data.</text>
</comment>
<dbReference type="SUPFAM" id="SSF51316">
    <property type="entry name" value="Mss4-like"/>
    <property type="match status" value="2"/>
</dbReference>
<organism evidence="7 8">
    <name type="scientific">Pleurostoma richardsiae</name>
    <dbReference type="NCBI Taxonomy" id="41990"/>
    <lineage>
        <taxon>Eukaryota</taxon>
        <taxon>Fungi</taxon>
        <taxon>Dikarya</taxon>
        <taxon>Ascomycota</taxon>
        <taxon>Pezizomycotina</taxon>
        <taxon>Sordariomycetes</taxon>
        <taxon>Sordariomycetidae</taxon>
        <taxon>Calosphaeriales</taxon>
        <taxon>Pleurostomataceae</taxon>
        <taxon>Pleurostoma</taxon>
    </lineage>
</organism>
<sequence length="413" mass="44299">MPPLMPETLTVSCLCDAARQSVRSRPADDEAPSTLCHCDDCRHVSGLLCTSYLTIARPPSLKGLVAYDSSPGTTRYFCGICGCHVFRVVRERGGDGGSEAWEVATGAIVESPDEGARGGPRPLAHVNVSSTRDGGLSGWISDLEGGAAVPDRLSTAPAPLELTDPATAPSPGPTAAAEGADTLAAACHCRTVAFHITRPAAESYIAQSSFPDLMIPYHTQSPQLPNVDDVKWWLRSGATKYLAGTCTCRSCRLGSGFDIQTWAFVPRANIFLHVPAGNDDAASHEADPNPGPEKADGTRARTILPLDFHHIPSGILRRYDSSPGVQREFCPQCGATVFWHGSWRSELVDVSVGLLRAEEGARAEAWLDWWTERVSFVEDAGLGQTGWVKRRAEALAHALERGLRGSKIHRQGP</sequence>
<name>A0AA38VDM2_9PEZI</name>
<feature type="region of interest" description="Disordered" evidence="5">
    <location>
        <begin position="151"/>
        <end position="176"/>
    </location>
</feature>
<dbReference type="PANTHER" id="PTHR33337">
    <property type="entry name" value="GFA DOMAIN-CONTAINING PROTEIN"/>
    <property type="match status" value="1"/>
</dbReference>
<dbReference type="GO" id="GO:0046872">
    <property type="term" value="F:metal ion binding"/>
    <property type="evidence" value="ECO:0007669"/>
    <property type="project" value="UniProtKB-KW"/>
</dbReference>
<dbReference type="Pfam" id="PF04828">
    <property type="entry name" value="GFA"/>
    <property type="match status" value="1"/>
</dbReference>
<feature type="domain" description="CENP-V/GFA" evidence="6">
    <location>
        <begin position="9"/>
        <end position="124"/>
    </location>
</feature>
<evidence type="ECO:0000256" key="3">
    <source>
        <dbReference type="ARBA" id="ARBA00022833"/>
    </source>
</evidence>
<comment type="similarity">
    <text evidence="1">Belongs to the Gfa family.</text>
</comment>
<evidence type="ECO:0000256" key="4">
    <source>
        <dbReference type="ARBA" id="ARBA00023239"/>
    </source>
</evidence>
<dbReference type="EMBL" id="JANBVO010000058">
    <property type="protein sequence ID" value="KAJ9132338.1"/>
    <property type="molecule type" value="Genomic_DNA"/>
</dbReference>
<keyword evidence="8" id="KW-1185">Reference proteome</keyword>
<dbReference type="PROSITE" id="PS51891">
    <property type="entry name" value="CENP_V_GFA"/>
    <property type="match status" value="1"/>
</dbReference>
<dbReference type="Gene3D" id="3.90.1590.10">
    <property type="entry name" value="glutathione-dependent formaldehyde- activating enzyme (gfa)"/>
    <property type="match status" value="2"/>
</dbReference>